<comment type="caution">
    <text evidence="3">The sequence shown here is derived from an EMBL/GenBank/DDBJ whole genome shotgun (WGS) entry which is preliminary data.</text>
</comment>
<gene>
    <name evidence="3" type="ORF">FHR21_003143</name>
</gene>
<keyword evidence="4" id="KW-1185">Reference proteome</keyword>
<dbReference type="InterPro" id="IPR009875">
    <property type="entry name" value="PilZ_domain"/>
</dbReference>
<dbReference type="GO" id="GO:0035438">
    <property type="term" value="F:cyclic-di-GMP binding"/>
    <property type="evidence" value="ECO:0007669"/>
    <property type="project" value="InterPro"/>
</dbReference>
<dbReference type="EMBL" id="JACIJH010000011">
    <property type="protein sequence ID" value="MBB5707776.1"/>
    <property type="molecule type" value="Genomic_DNA"/>
</dbReference>
<reference evidence="3 4" key="1">
    <citation type="submission" date="2020-08" db="EMBL/GenBank/DDBJ databases">
        <title>Genomic Encyclopedia of Type Strains, Phase IV (KMG-IV): sequencing the most valuable type-strain genomes for metagenomic binning, comparative biology and taxonomic classification.</title>
        <authorList>
            <person name="Goeker M."/>
        </authorList>
    </citation>
    <scope>NUCLEOTIDE SEQUENCE [LARGE SCALE GENOMIC DNA]</scope>
    <source>
        <strain evidence="3 4">DSM 27163</strain>
    </source>
</reference>
<dbReference type="RefSeq" id="WP_184099951.1">
    <property type="nucleotide sequence ID" value="NZ_JACIJH010000011.1"/>
</dbReference>
<feature type="compositionally biased region" description="Polar residues" evidence="1">
    <location>
        <begin position="1"/>
        <end position="21"/>
    </location>
</feature>
<dbReference type="AlphaFoldDB" id="A0A7W9ET98"/>
<evidence type="ECO:0000256" key="1">
    <source>
        <dbReference type="SAM" id="MobiDB-lite"/>
    </source>
</evidence>
<dbReference type="Proteomes" id="UP000537161">
    <property type="component" value="Unassembled WGS sequence"/>
</dbReference>
<evidence type="ECO:0000313" key="4">
    <source>
        <dbReference type="Proteomes" id="UP000537161"/>
    </source>
</evidence>
<protein>
    <recommendedName>
        <fullName evidence="2">PilZ domain-containing protein</fullName>
    </recommendedName>
</protein>
<feature type="region of interest" description="Disordered" evidence="1">
    <location>
        <begin position="128"/>
        <end position="147"/>
    </location>
</feature>
<sequence length="147" mass="15841">MSNFEAPTASPTASENRQPRQSRLVKASLGCERLGRFDVTIRNVSKTGVGGKGPHGLHVGERVTLFMPAHPPMMATVRWVADTRFGIETDEPIETARLRAAHADQLVTADSKADFQIVPAPRLSTWRPGLGLNPNLPGSYGSRRGGG</sequence>
<name>A0A7W9ET98_9SPHN</name>
<evidence type="ECO:0000259" key="2">
    <source>
        <dbReference type="Pfam" id="PF07238"/>
    </source>
</evidence>
<dbReference type="Pfam" id="PF07238">
    <property type="entry name" value="PilZ"/>
    <property type="match status" value="1"/>
</dbReference>
<feature type="region of interest" description="Disordered" evidence="1">
    <location>
        <begin position="1"/>
        <end position="22"/>
    </location>
</feature>
<accession>A0A7W9ET98</accession>
<proteinExistence type="predicted"/>
<evidence type="ECO:0000313" key="3">
    <source>
        <dbReference type="EMBL" id="MBB5707776.1"/>
    </source>
</evidence>
<feature type="domain" description="PilZ" evidence="2">
    <location>
        <begin position="25"/>
        <end position="93"/>
    </location>
</feature>
<organism evidence="3 4">
    <name type="scientific">Sphingopyxis panaciterrulae</name>
    <dbReference type="NCBI Taxonomy" id="462372"/>
    <lineage>
        <taxon>Bacteria</taxon>
        <taxon>Pseudomonadati</taxon>
        <taxon>Pseudomonadota</taxon>
        <taxon>Alphaproteobacteria</taxon>
        <taxon>Sphingomonadales</taxon>
        <taxon>Sphingomonadaceae</taxon>
        <taxon>Sphingopyxis</taxon>
    </lineage>
</organism>